<keyword evidence="3" id="KW-1185">Reference proteome</keyword>
<sequence length="100" mass="11829">MIPGRVLYLKDLFRLLNNGRLRKFSETSELKPRRRITQVYDVFSEQRVRTSFNVRRDSEDVPKTSFNVRRDSEDVQKTSSNVRRDSEDVPKTSSNVHDEP</sequence>
<gene>
    <name evidence="2" type="ORF">HPBE_LOCUS4415</name>
</gene>
<reference evidence="4" key="2">
    <citation type="submission" date="2019-09" db="UniProtKB">
        <authorList>
            <consortium name="WormBaseParasite"/>
        </authorList>
    </citation>
    <scope>IDENTIFICATION</scope>
</reference>
<evidence type="ECO:0000313" key="2">
    <source>
        <dbReference type="EMBL" id="VDO61180.1"/>
    </source>
</evidence>
<organism evidence="3 4">
    <name type="scientific">Heligmosomoides polygyrus</name>
    <name type="common">Parasitic roundworm</name>
    <dbReference type="NCBI Taxonomy" id="6339"/>
    <lineage>
        <taxon>Eukaryota</taxon>
        <taxon>Metazoa</taxon>
        <taxon>Ecdysozoa</taxon>
        <taxon>Nematoda</taxon>
        <taxon>Chromadorea</taxon>
        <taxon>Rhabditida</taxon>
        <taxon>Rhabditina</taxon>
        <taxon>Rhabditomorpha</taxon>
        <taxon>Strongyloidea</taxon>
        <taxon>Heligmosomidae</taxon>
        <taxon>Heligmosomoides</taxon>
    </lineage>
</organism>
<reference evidence="2 3" key="1">
    <citation type="submission" date="2018-11" db="EMBL/GenBank/DDBJ databases">
        <authorList>
            <consortium name="Pathogen Informatics"/>
        </authorList>
    </citation>
    <scope>NUCLEOTIDE SEQUENCE [LARGE SCALE GENOMIC DNA]</scope>
</reference>
<proteinExistence type="predicted"/>
<name>A0A183FDQ5_HELPZ</name>
<accession>A0A3P7WJB4</accession>
<dbReference type="AlphaFoldDB" id="A0A183FDQ5"/>
<dbReference type="EMBL" id="UZAH01025313">
    <property type="protein sequence ID" value="VDO61180.1"/>
    <property type="molecule type" value="Genomic_DNA"/>
</dbReference>
<accession>A0A183FDQ5</accession>
<feature type="region of interest" description="Disordered" evidence="1">
    <location>
        <begin position="63"/>
        <end position="100"/>
    </location>
</feature>
<evidence type="ECO:0000313" key="4">
    <source>
        <dbReference type="WBParaSite" id="HPBE_0000441401-mRNA-1"/>
    </source>
</evidence>
<dbReference type="Proteomes" id="UP000050761">
    <property type="component" value="Unassembled WGS sequence"/>
</dbReference>
<dbReference type="OrthoDB" id="5853592at2759"/>
<evidence type="ECO:0000256" key="1">
    <source>
        <dbReference type="SAM" id="MobiDB-lite"/>
    </source>
</evidence>
<protein>
    <submittedName>
        <fullName evidence="2 4">Uncharacterized protein</fullName>
    </submittedName>
</protein>
<evidence type="ECO:0000313" key="3">
    <source>
        <dbReference type="Proteomes" id="UP000050761"/>
    </source>
</evidence>
<dbReference type="WBParaSite" id="HPBE_0000441401-mRNA-1">
    <property type="protein sequence ID" value="HPBE_0000441401-mRNA-1"/>
    <property type="gene ID" value="HPBE_0000441401"/>
</dbReference>